<feature type="domain" description="HTH merR-type" evidence="1">
    <location>
        <begin position="10"/>
        <end position="53"/>
    </location>
</feature>
<protein>
    <submittedName>
        <fullName evidence="2">MerR family transcriptional regulator</fullName>
    </submittedName>
</protein>
<name>A0ABT1A460_9PSEU</name>
<keyword evidence="3" id="KW-1185">Reference proteome</keyword>
<reference evidence="2" key="1">
    <citation type="submission" date="2021-04" db="EMBL/GenBank/DDBJ databases">
        <title>Pseudonocardia sp. nov., isolated from sandy soil of mangrove forest.</title>
        <authorList>
            <person name="Zan Z."/>
            <person name="Huang R."/>
            <person name="Liu W."/>
        </authorList>
    </citation>
    <scope>NUCLEOTIDE SEQUENCE</scope>
    <source>
        <strain evidence="2">S2-4</strain>
    </source>
</reference>
<dbReference type="Pfam" id="PF13411">
    <property type="entry name" value="MerR_1"/>
    <property type="match status" value="1"/>
</dbReference>
<sequence length="70" mass="8110">MPDERPSLLTTAQLARRLNIAARTLQRWRQEGWITPELLTVGGQARWVESDVRAQLRAIAQRERTDEEPT</sequence>
<evidence type="ECO:0000313" key="2">
    <source>
        <dbReference type="EMBL" id="MCO1657797.1"/>
    </source>
</evidence>
<evidence type="ECO:0000313" key="3">
    <source>
        <dbReference type="Proteomes" id="UP001165283"/>
    </source>
</evidence>
<dbReference type="InterPro" id="IPR000551">
    <property type="entry name" value="MerR-type_HTH_dom"/>
</dbReference>
<accession>A0ABT1A460</accession>
<proteinExistence type="predicted"/>
<organism evidence="2 3">
    <name type="scientific">Pseudonocardia humida</name>
    <dbReference type="NCBI Taxonomy" id="2800819"/>
    <lineage>
        <taxon>Bacteria</taxon>
        <taxon>Bacillati</taxon>
        <taxon>Actinomycetota</taxon>
        <taxon>Actinomycetes</taxon>
        <taxon>Pseudonocardiales</taxon>
        <taxon>Pseudonocardiaceae</taxon>
        <taxon>Pseudonocardia</taxon>
    </lineage>
</organism>
<dbReference type="RefSeq" id="WP_252441439.1">
    <property type="nucleotide sequence ID" value="NZ_JAGSOV010000046.1"/>
</dbReference>
<gene>
    <name evidence="2" type="ORF">KDL28_22295</name>
</gene>
<dbReference type="SUPFAM" id="SSF46955">
    <property type="entry name" value="Putative DNA-binding domain"/>
    <property type="match status" value="1"/>
</dbReference>
<comment type="caution">
    <text evidence="2">The sequence shown here is derived from an EMBL/GenBank/DDBJ whole genome shotgun (WGS) entry which is preliminary data.</text>
</comment>
<dbReference type="InterPro" id="IPR009061">
    <property type="entry name" value="DNA-bd_dom_put_sf"/>
</dbReference>
<dbReference type="EMBL" id="JAGSOV010000046">
    <property type="protein sequence ID" value="MCO1657797.1"/>
    <property type="molecule type" value="Genomic_DNA"/>
</dbReference>
<dbReference type="Gene3D" id="1.10.1660.10">
    <property type="match status" value="1"/>
</dbReference>
<dbReference type="Proteomes" id="UP001165283">
    <property type="component" value="Unassembled WGS sequence"/>
</dbReference>
<evidence type="ECO:0000259" key="1">
    <source>
        <dbReference type="Pfam" id="PF13411"/>
    </source>
</evidence>